<gene>
    <name evidence="2" type="ORF">HCR_03490</name>
</gene>
<name>A0ABN6WV46_9BACT</name>
<evidence type="ECO:0000256" key="1">
    <source>
        <dbReference type="SAM" id="SignalP"/>
    </source>
</evidence>
<keyword evidence="3" id="KW-1185">Reference proteome</keyword>
<sequence length="174" mass="19515">MKIKLLAALFASALLMSGCNNKVEEKPLIEVKEGRVAPAIEVGKPFESGTLKDQFGKEGSVTPDTEKVIIVFGKATGHLVKEYLNTKPNDFLAKEHVVFIADVSGMPSMILKYVALPDLQKHKYPIYLILDEKISEKFRNEKYKDYIMVVDLDHAIVEKVDFVTSDKDLENAID</sequence>
<dbReference type="Proteomes" id="UP001321445">
    <property type="component" value="Chromosome"/>
</dbReference>
<evidence type="ECO:0000313" key="3">
    <source>
        <dbReference type="Proteomes" id="UP001321445"/>
    </source>
</evidence>
<feature type="chain" id="PRO_5047395547" evidence="1">
    <location>
        <begin position="23"/>
        <end position="174"/>
    </location>
</feature>
<proteinExistence type="predicted"/>
<evidence type="ECO:0000313" key="2">
    <source>
        <dbReference type="EMBL" id="BDY12037.1"/>
    </source>
</evidence>
<protein>
    <submittedName>
        <fullName evidence="2">Periplasmic protein</fullName>
    </submittedName>
</protein>
<keyword evidence="1" id="KW-0732">Signal</keyword>
<organism evidence="2 3">
    <name type="scientific">Hydrogenimonas cancrithermarum</name>
    <dbReference type="NCBI Taxonomy" id="2993563"/>
    <lineage>
        <taxon>Bacteria</taxon>
        <taxon>Pseudomonadati</taxon>
        <taxon>Campylobacterota</taxon>
        <taxon>Epsilonproteobacteria</taxon>
        <taxon>Campylobacterales</taxon>
        <taxon>Hydrogenimonadaceae</taxon>
        <taxon>Hydrogenimonas</taxon>
    </lineage>
</organism>
<feature type="signal peptide" evidence="1">
    <location>
        <begin position="1"/>
        <end position="22"/>
    </location>
</feature>
<accession>A0ABN6WV46</accession>
<dbReference type="PROSITE" id="PS51257">
    <property type="entry name" value="PROKAR_LIPOPROTEIN"/>
    <property type="match status" value="1"/>
</dbReference>
<reference evidence="2 3" key="1">
    <citation type="submission" date="2023-03" db="EMBL/GenBank/DDBJ databases">
        <title>Description of Hydrogenimonas sp. ISO32.</title>
        <authorList>
            <person name="Mino S."/>
            <person name="Fukazawa S."/>
            <person name="Sawabe T."/>
        </authorList>
    </citation>
    <scope>NUCLEOTIDE SEQUENCE [LARGE SCALE GENOMIC DNA]</scope>
    <source>
        <strain evidence="2 3">ISO32</strain>
    </source>
</reference>
<dbReference type="EMBL" id="AP027370">
    <property type="protein sequence ID" value="BDY12037.1"/>
    <property type="molecule type" value="Genomic_DNA"/>
</dbReference>
<dbReference type="RefSeq" id="WP_286337249.1">
    <property type="nucleotide sequence ID" value="NZ_AP027370.1"/>
</dbReference>